<organism evidence="3">
    <name type="scientific">marine metagenome</name>
    <dbReference type="NCBI Taxonomy" id="408172"/>
    <lineage>
        <taxon>unclassified sequences</taxon>
        <taxon>metagenomes</taxon>
        <taxon>ecological metagenomes</taxon>
    </lineage>
</organism>
<evidence type="ECO:0000256" key="2">
    <source>
        <dbReference type="ARBA" id="ARBA00023043"/>
    </source>
</evidence>
<proteinExistence type="predicted"/>
<dbReference type="Gene3D" id="1.25.40.20">
    <property type="entry name" value="Ankyrin repeat-containing domain"/>
    <property type="match status" value="1"/>
</dbReference>
<dbReference type="SMART" id="SM00248">
    <property type="entry name" value="ANK"/>
    <property type="match status" value="3"/>
</dbReference>
<accession>A0A383CZE1</accession>
<feature type="non-terminal residue" evidence="3">
    <location>
        <position position="201"/>
    </location>
</feature>
<sequence>MKSLLITAIAAVLLAGCGESQQSSPVPEAKPVEPVAKAKPVNPKANKALLNAVKKGDIEAAKQAITDGADVNGEGEYGMTPMEGTPLHLAVSQDRHEIIKLIIAKGANVNVKDMFFTLTPLDWAVKLEKTETIKLLQKHGGKSAAEDSIHFAVQLGNFEAVKNHLDASADINSTAEGLLETPLDFTAEINANSYATLRTVG</sequence>
<dbReference type="SUPFAM" id="SSF48403">
    <property type="entry name" value="Ankyrin repeat"/>
    <property type="match status" value="1"/>
</dbReference>
<dbReference type="PROSITE" id="PS50088">
    <property type="entry name" value="ANK_REPEAT"/>
    <property type="match status" value="1"/>
</dbReference>
<evidence type="ECO:0000313" key="3">
    <source>
        <dbReference type="EMBL" id="SVE37325.1"/>
    </source>
</evidence>
<dbReference type="EMBL" id="UINC01212832">
    <property type="protein sequence ID" value="SVE37325.1"/>
    <property type="molecule type" value="Genomic_DNA"/>
</dbReference>
<dbReference type="PANTHER" id="PTHR24171">
    <property type="entry name" value="ANKYRIN REPEAT DOMAIN-CONTAINING PROTEIN 39-RELATED"/>
    <property type="match status" value="1"/>
</dbReference>
<name>A0A383CZE1_9ZZZZ</name>
<dbReference type="PROSITE" id="PS50297">
    <property type="entry name" value="ANK_REP_REGION"/>
    <property type="match status" value="1"/>
</dbReference>
<keyword evidence="1" id="KW-0677">Repeat</keyword>
<dbReference type="InterPro" id="IPR036770">
    <property type="entry name" value="Ankyrin_rpt-contain_sf"/>
</dbReference>
<dbReference type="InterPro" id="IPR002110">
    <property type="entry name" value="Ankyrin_rpt"/>
</dbReference>
<protein>
    <submittedName>
        <fullName evidence="3">Uncharacterized protein</fullName>
    </submittedName>
</protein>
<dbReference type="PROSITE" id="PS51257">
    <property type="entry name" value="PROKAR_LIPOPROTEIN"/>
    <property type="match status" value="1"/>
</dbReference>
<reference evidence="3" key="1">
    <citation type="submission" date="2018-05" db="EMBL/GenBank/DDBJ databases">
        <authorList>
            <person name="Lanie J.A."/>
            <person name="Ng W.-L."/>
            <person name="Kazmierczak K.M."/>
            <person name="Andrzejewski T.M."/>
            <person name="Davidsen T.M."/>
            <person name="Wayne K.J."/>
            <person name="Tettelin H."/>
            <person name="Glass J.I."/>
            <person name="Rusch D."/>
            <person name="Podicherti R."/>
            <person name="Tsui H.-C.T."/>
            <person name="Winkler M.E."/>
        </authorList>
    </citation>
    <scope>NUCLEOTIDE SEQUENCE</scope>
</reference>
<dbReference type="Pfam" id="PF12796">
    <property type="entry name" value="Ank_2"/>
    <property type="match status" value="1"/>
</dbReference>
<gene>
    <name evidence="3" type="ORF">METZ01_LOCUS490179</name>
</gene>
<evidence type="ECO:0000256" key="1">
    <source>
        <dbReference type="ARBA" id="ARBA00022737"/>
    </source>
</evidence>
<keyword evidence="2" id="KW-0040">ANK repeat</keyword>
<dbReference type="AlphaFoldDB" id="A0A383CZE1"/>